<name>A0AAW2KZY7_SESRA</name>
<dbReference type="GO" id="GO:0003700">
    <property type="term" value="F:DNA-binding transcription factor activity"/>
    <property type="evidence" value="ECO:0007669"/>
    <property type="project" value="InterPro"/>
</dbReference>
<dbReference type="EMBL" id="JACGWJ010000026">
    <property type="protein sequence ID" value="KAL0312103.1"/>
    <property type="molecule type" value="Genomic_DNA"/>
</dbReference>
<evidence type="ECO:0000256" key="1">
    <source>
        <dbReference type="ARBA" id="ARBA00004123"/>
    </source>
</evidence>
<dbReference type="PANTHER" id="PTHR31429:SF76">
    <property type="entry name" value="WRKY FAMILY TRANSCRIPTION FACTOR-RELATED"/>
    <property type="match status" value="1"/>
</dbReference>
<dbReference type="GO" id="GO:0043565">
    <property type="term" value="F:sequence-specific DNA binding"/>
    <property type="evidence" value="ECO:0007669"/>
    <property type="project" value="InterPro"/>
</dbReference>
<evidence type="ECO:0000256" key="6">
    <source>
        <dbReference type="SAM" id="MobiDB-lite"/>
    </source>
</evidence>
<evidence type="ECO:0000313" key="8">
    <source>
        <dbReference type="EMBL" id="KAL0312103.1"/>
    </source>
</evidence>
<protein>
    <submittedName>
        <fullName evidence="8">WRKY transcription factor 40</fullName>
    </submittedName>
</protein>
<reference evidence="8" key="2">
    <citation type="journal article" date="2024" name="Plant">
        <title>Genomic evolution and insights into agronomic trait innovations of Sesamum species.</title>
        <authorList>
            <person name="Miao H."/>
            <person name="Wang L."/>
            <person name="Qu L."/>
            <person name="Liu H."/>
            <person name="Sun Y."/>
            <person name="Le M."/>
            <person name="Wang Q."/>
            <person name="Wei S."/>
            <person name="Zheng Y."/>
            <person name="Lin W."/>
            <person name="Duan Y."/>
            <person name="Cao H."/>
            <person name="Xiong S."/>
            <person name="Wang X."/>
            <person name="Wei L."/>
            <person name="Li C."/>
            <person name="Ma Q."/>
            <person name="Ju M."/>
            <person name="Zhao R."/>
            <person name="Li G."/>
            <person name="Mu C."/>
            <person name="Tian Q."/>
            <person name="Mei H."/>
            <person name="Zhang T."/>
            <person name="Gao T."/>
            <person name="Zhang H."/>
        </authorList>
    </citation>
    <scope>NUCLEOTIDE SEQUENCE</scope>
    <source>
        <strain evidence="8">G02</strain>
    </source>
</reference>
<evidence type="ECO:0000256" key="3">
    <source>
        <dbReference type="ARBA" id="ARBA00023125"/>
    </source>
</evidence>
<reference evidence="8" key="1">
    <citation type="submission" date="2020-06" db="EMBL/GenBank/DDBJ databases">
        <authorList>
            <person name="Li T."/>
            <person name="Hu X."/>
            <person name="Zhang T."/>
            <person name="Song X."/>
            <person name="Zhang H."/>
            <person name="Dai N."/>
            <person name="Sheng W."/>
            <person name="Hou X."/>
            <person name="Wei L."/>
        </authorList>
    </citation>
    <scope>NUCLEOTIDE SEQUENCE</scope>
    <source>
        <strain evidence="8">G02</strain>
        <tissue evidence="8">Leaf</tissue>
    </source>
</reference>
<dbReference type="InterPro" id="IPR036576">
    <property type="entry name" value="WRKY_dom_sf"/>
</dbReference>
<dbReference type="SMART" id="SM00774">
    <property type="entry name" value="WRKY"/>
    <property type="match status" value="1"/>
</dbReference>
<keyword evidence="3" id="KW-0238">DNA-binding</keyword>
<evidence type="ECO:0000259" key="7">
    <source>
        <dbReference type="PROSITE" id="PS50811"/>
    </source>
</evidence>
<keyword evidence="4" id="KW-0804">Transcription</keyword>
<keyword evidence="5" id="KW-0539">Nucleus</keyword>
<dbReference type="InterPro" id="IPR044810">
    <property type="entry name" value="WRKY_plant"/>
</dbReference>
<evidence type="ECO:0000256" key="5">
    <source>
        <dbReference type="ARBA" id="ARBA00023242"/>
    </source>
</evidence>
<dbReference type="InterPro" id="IPR003657">
    <property type="entry name" value="WRKY_dom"/>
</dbReference>
<gene>
    <name evidence="8" type="ORF">Sradi_5609600</name>
</gene>
<accession>A0AAW2KZY7</accession>
<dbReference type="SUPFAM" id="SSF118290">
    <property type="entry name" value="WRKY DNA-binding domain"/>
    <property type="match status" value="1"/>
</dbReference>
<proteinExistence type="predicted"/>
<evidence type="ECO:0000256" key="4">
    <source>
        <dbReference type="ARBA" id="ARBA00023163"/>
    </source>
</evidence>
<organism evidence="8">
    <name type="scientific">Sesamum radiatum</name>
    <name type="common">Black benniseed</name>
    <dbReference type="NCBI Taxonomy" id="300843"/>
    <lineage>
        <taxon>Eukaryota</taxon>
        <taxon>Viridiplantae</taxon>
        <taxon>Streptophyta</taxon>
        <taxon>Embryophyta</taxon>
        <taxon>Tracheophyta</taxon>
        <taxon>Spermatophyta</taxon>
        <taxon>Magnoliopsida</taxon>
        <taxon>eudicotyledons</taxon>
        <taxon>Gunneridae</taxon>
        <taxon>Pentapetalae</taxon>
        <taxon>asterids</taxon>
        <taxon>lamiids</taxon>
        <taxon>Lamiales</taxon>
        <taxon>Pedaliaceae</taxon>
        <taxon>Sesamum</taxon>
    </lineage>
</organism>
<sequence>MDRTSAACITSLTFDLNANPMHHPSDDQPPTSEYEGNDVAGERESALNNEVVKDGYHWRKYGQKVTRDNPSPRAYYKCSLAPSCPVKKKVQKSANDPSLLVATYEGQHNHHHHSTPRLSVSLPPGGVAGANPSPGSTPIGCSSSAASTLDFTDPIICSKMQSAIAATDNTAVQQFFVEQMASSLTRNPSFTAH</sequence>
<evidence type="ECO:0000256" key="2">
    <source>
        <dbReference type="ARBA" id="ARBA00023015"/>
    </source>
</evidence>
<dbReference type="GO" id="GO:0005634">
    <property type="term" value="C:nucleus"/>
    <property type="evidence" value="ECO:0007669"/>
    <property type="project" value="UniProtKB-SubCell"/>
</dbReference>
<feature type="region of interest" description="Disordered" evidence="6">
    <location>
        <begin position="17"/>
        <end position="43"/>
    </location>
</feature>
<dbReference type="PANTHER" id="PTHR31429">
    <property type="entry name" value="WRKY TRANSCRIPTION FACTOR 36-RELATED"/>
    <property type="match status" value="1"/>
</dbReference>
<keyword evidence="2" id="KW-0805">Transcription regulation</keyword>
<comment type="subcellular location">
    <subcellularLocation>
        <location evidence="1">Nucleus</location>
    </subcellularLocation>
</comment>
<dbReference type="Pfam" id="PF03106">
    <property type="entry name" value="WRKY"/>
    <property type="match status" value="1"/>
</dbReference>
<comment type="caution">
    <text evidence="8">The sequence shown here is derived from an EMBL/GenBank/DDBJ whole genome shotgun (WGS) entry which is preliminary data.</text>
</comment>
<dbReference type="AlphaFoldDB" id="A0AAW2KZY7"/>
<dbReference type="PROSITE" id="PS50811">
    <property type="entry name" value="WRKY"/>
    <property type="match status" value="1"/>
</dbReference>
<feature type="domain" description="WRKY" evidence="7">
    <location>
        <begin position="47"/>
        <end position="113"/>
    </location>
</feature>
<dbReference type="Gene3D" id="2.20.25.80">
    <property type="entry name" value="WRKY domain"/>
    <property type="match status" value="1"/>
</dbReference>